<dbReference type="SUPFAM" id="SSF52172">
    <property type="entry name" value="CheY-like"/>
    <property type="match status" value="1"/>
</dbReference>
<dbReference type="Gene3D" id="3.40.50.2300">
    <property type="match status" value="1"/>
</dbReference>
<proteinExistence type="predicted"/>
<dbReference type="EMBL" id="SMSJ01000005">
    <property type="protein sequence ID" value="TDH63438.1"/>
    <property type="molecule type" value="Genomic_DNA"/>
</dbReference>
<dbReference type="OrthoDB" id="7326651at2"/>
<accession>A0A4R5QKN0</accession>
<evidence type="ECO:0000256" key="2">
    <source>
        <dbReference type="PROSITE-ProRule" id="PRU00169"/>
    </source>
</evidence>
<dbReference type="AlphaFoldDB" id="A0A4R5QKN0"/>
<dbReference type="Proteomes" id="UP000295096">
    <property type="component" value="Unassembled WGS sequence"/>
</dbReference>
<sequence>MPGHGQLPLARGGGHAGTPGDGGIAGTGGCGRVGAPRPVTDTRPLALVKRHGGLPGAHLNLRGIRDKSSWLWGDAAMQVLVVEDEPLIRMSICDLLADAGFACVEAADAREALALLDGGLRPSVLLTDFNLGPGLNGLALAAEALARLPGLAVVHVTANADYLLEHALRPQEQVIAKPFNADMLVRAVARLSDRAWFGVVGQAPAQAAVLAQ</sequence>
<evidence type="ECO:0000259" key="4">
    <source>
        <dbReference type="PROSITE" id="PS50110"/>
    </source>
</evidence>
<gene>
    <name evidence="5" type="ORF">E2C06_06300</name>
</gene>
<keyword evidence="1 2" id="KW-0597">Phosphoprotein</keyword>
<keyword evidence="6" id="KW-1185">Reference proteome</keyword>
<dbReference type="PROSITE" id="PS50110">
    <property type="entry name" value="RESPONSE_REGULATORY"/>
    <property type="match status" value="1"/>
</dbReference>
<organism evidence="5 6">
    <name type="scientific">Dankookia rubra</name>
    <dbReference type="NCBI Taxonomy" id="1442381"/>
    <lineage>
        <taxon>Bacteria</taxon>
        <taxon>Pseudomonadati</taxon>
        <taxon>Pseudomonadota</taxon>
        <taxon>Alphaproteobacteria</taxon>
        <taxon>Acetobacterales</taxon>
        <taxon>Roseomonadaceae</taxon>
        <taxon>Dankookia</taxon>
    </lineage>
</organism>
<evidence type="ECO:0000313" key="5">
    <source>
        <dbReference type="EMBL" id="TDH63438.1"/>
    </source>
</evidence>
<evidence type="ECO:0000256" key="3">
    <source>
        <dbReference type="SAM" id="MobiDB-lite"/>
    </source>
</evidence>
<evidence type="ECO:0000256" key="1">
    <source>
        <dbReference type="ARBA" id="ARBA00022553"/>
    </source>
</evidence>
<feature type="modified residue" description="4-aspartylphosphate" evidence="2">
    <location>
        <position position="128"/>
    </location>
</feature>
<name>A0A4R5QKN0_9PROT</name>
<dbReference type="InterPro" id="IPR050595">
    <property type="entry name" value="Bact_response_regulator"/>
</dbReference>
<feature type="region of interest" description="Disordered" evidence="3">
    <location>
        <begin position="1"/>
        <end position="36"/>
    </location>
</feature>
<reference evidence="5 6" key="1">
    <citation type="journal article" date="2016" name="J. Microbiol.">
        <title>Dankookia rubra gen. nov., sp. nov., an alphaproteobacterium isolated from sediment of a shallow stream.</title>
        <authorList>
            <person name="Kim W.H."/>
            <person name="Kim D.H."/>
            <person name="Kang K."/>
            <person name="Ahn T.Y."/>
        </authorList>
    </citation>
    <scope>NUCLEOTIDE SEQUENCE [LARGE SCALE GENOMIC DNA]</scope>
    <source>
        <strain evidence="5 6">JCM30602</strain>
    </source>
</reference>
<dbReference type="SMART" id="SM00448">
    <property type="entry name" value="REC"/>
    <property type="match status" value="1"/>
</dbReference>
<comment type="caution">
    <text evidence="5">The sequence shown here is derived from an EMBL/GenBank/DDBJ whole genome shotgun (WGS) entry which is preliminary data.</text>
</comment>
<dbReference type="GO" id="GO:0000160">
    <property type="term" value="P:phosphorelay signal transduction system"/>
    <property type="evidence" value="ECO:0007669"/>
    <property type="project" value="InterPro"/>
</dbReference>
<dbReference type="PANTHER" id="PTHR44591:SF3">
    <property type="entry name" value="RESPONSE REGULATORY DOMAIN-CONTAINING PROTEIN"/>
    <property type="match status" value="1"/>
</dbReference>
<dbReference type="InterPro" id="IPR001789">
    <property type="entry name" value="Sig_transdc_resp-reg_receiver"/>
</dbReference>
<feature type="compositionally biased region" description="Gly residues" evidence="3">
    <location>
        <begin position="11"/>
        <end position="32"/>
    </location>
</feature>
<dbReference type="PANTHER" id="PTHR44591">
    <property type="entry name" value="STRESS RESPONSE REGULATOR PROTEIN 1"/>
    <property type="match status" value="1"/>
</dbReference>
<dbReference type="InterPro" id="IPR011006">
    <property type="entry name" value="CheY-like_superfamily"/>
</dbReference>
<evidence type="ECO:0000313" key="6">
    <source>
        <dbReference type="Proteomes" id="UP000295096"/>
    </source>
</evidence>
<dbReference type="Pfam" id="PF00072">
    <property type="entry name" value="Response_reg"/>
    <property type="match status" value="1"/>
</dbReference>
<feature type="domain" description="Response regulatory" evidence="4">
    <location>
        <begin position="78"/>
        <end position="192"/>
    </location>
</feature>
<protein>
    <submittedName>
        <fullName evidence="5">Response regulator</fullName>
    </submittedName>
</protein>